<keyword evidence="1" id="KW-0175">Coiled coil</keyword>
<feature type="coiled-coil region" evidence="1">
    <location>
        <begin position="145"/>
        <end position="222"/>
    </location>
</feature>
<feature type="compositionally biased region" description="Polar residues" evidence="2">
    <location>
        <begin position="264"/>
        <end position="273"/>
    </location>
</feature>
<feature type="compositionally biased region" description="Acidic residues" evidence="2">
    <location>
        <begin position="285"/>
        <end position="302"/>
    </location>
</feature>
<sequence>MSRSRILRLPCGDAESGNFVLEAKSNGSKPLDLLIRGTDGASAFETKTRHNRIKEFKAANAPCSEGEWEQILLAILVDPQGATRAQDIEIKVELCSDEEVTLHFRKNIQGIAQRLGTIRLKDFEESDDNPGISPFDWCVSVLEDHEKVVQQIGAVNEKNKELEQSVEELTSQLDDLLKAKNDDESVMLEKFRDLLNEKKLKIRQQQKLIESADVDLEKLQNVGASQRTMRKAGVSRTSKRKIKDEPLSEGESDDGFEKMDVDDQSNNRSQSSPDTEDERQTTDNDATESEPDNNETDAEEDEAPKPAPKSKPARSTRSRASKASPVPPKSTRTSTTSTRASQKPSQKPSEEPSASEPGEDIAPPPIRTLPFKTRAKKSAPTPAPAGDDETESDDEL</sequence>
<evidence type="ECO:0000313" key="4">
    <source>
        <dbReference type="Proteomes" id="UP001392437"/>
    </source>
</evidence>
<feature type="compositionally biased region" description="Acidic residues" evidence="2">
    <location>
        <begin position="386"/>
        <end position="396"/>
    </location>
</feature>
<reference evidence="3 4" key="1">
    <citation type="submission" date="2023-01" db="EMBL/GenBank/DDBJ databases">
        <title>Analysis of 21 Apiospora genomes using comparative genomics revels a genus with tremendous synthesis potential of carbohydrate active enzymes and secondary metabolites.</title>
        <authorList>
            <person name="Sorensen T."/>
        </authorList>
    </citation>
    <scope>NUCLEOTIDE SEQUENCE [LARGE SCALE GENOMIC DNA]</scope>
    <source>
        <strain evidence="3 4">CBS 117206</strain>
    </source>
</reference>
<proteinExistence type="predicted"/>
<feature type="region of interest" description="Disordered" evidence="2">
    <location>
        <begin position="225"/>
        <end position="396"/>
    </location>
</feature>
<dbReference type="InterPro" id="IPR014751">
    <property type="entry name" value="XRCC4-like_C"/>
</dbReference>
<organism evidence="3 4">
    <name type="scientific">Apiospora kogelbergensis</name>
    <dbReference type="NCBI Taxonomy" id="1337665"/>
    <lineage>
        <taxon>Eukaryota</taxon>
        <taxon>Fungi</taxon>
        <taxon>Dikarya</taxon>
        <taxon>Ascomycota</taxon>
        <taxon>Pezizomycotina</taxon>
        <taxon>Sordariomycetes</taxon>
        <taxon>Xylariomycetidae</taxon>
        <taxon>Amphisphaeriales</taxon>
        <taxon>Apiosporaceae</taxon>
        <taxon>Apiospora</taxon>
    </lineage>
</organism>
<evidence type="ECO:0000256" key="2">
    <source>
        <dbReference type="SAM" id="MobiDB-lite"/>
    </source>
</evidence>
<dbReference type="AlphaFoldDB" id="A0AAW0R7I3"/>
<gene>
    <name evidence="3" type="ORF">PG999_002126</name>
</gene>
<accession>A0AAW0R7I3</accession>
<feature type="compositionally biased region" description="Basic residues" evidence="2">
    <location>
        <begin position="311"/>
        <end position="320"/>
    </location>
</feature>
<dbReference type="Proteomes" id="UP001392437">
    <property type="component" value="Unassembled WGS sequence"/>
</dbReference>
<keyword evidence="4" id="KW-1185">Reference proteome</keyword>
<evidence type="ECO:0000256" key="1">
    <source>
        <dbReference type="SAM" id="Coils"/>
    </source>
</evidence>
<feature type="compositionally biased region" description="Low complexity" evidence="2">
    <location>
        <begin position="330"/>
        <end position="356"/>
    </location>
</feature>
<dbReference type="PANTHER" id="PTHR42067:SF1">
    <property type="entry name" value="MITOTIC APPARATUS PROTEIN P62"/>
    <property type="match status" value="1"/>
</dbReference>
<dbReference type="PANTHER" id="PTHR42067">
    <property type="entry name" value="YALI0C15378P"/>
    <property type="match status" value="1"/>
</dbReference>
<dbReference type="SUPFAM" id="SSF58022">
    <property type="entry name" value="XRCC4, C-terminal oligomerization domain"/>
    <property type="match status" value="1"/>
</dbReference>
<evidence type="ECO:0000313" key="3">
    <source>
        <dbReference type="EMBL" id="KAK8129746.1"/>
    </source>
</evidence>
<dbReference type="Gene3D" id="1.20.5.370">
    <property type="match status" value="1"/>
</dbReference>
<dbReference type="EMBL" id="JAQQWP010000002">
    <property type="protein sequence ID" value="KAK8129746.1"/>
    <property type="molecule type" value="Genomic_DNA"/>
</dbReference>
<comment type="caution">
    <text evidence="3">The sequence shown here is derived from an EMBL/GenBank/DDBJ whole genome shotgun (WGS) entry which is preliminary data.</text>
</comment>
<protein>
    <submittedName>
        <fullName evidence="3">Uncharacterized protein</fullName>
    </submittedName>
</protein>
<name>A0AAW0R7I3_9PEZI</name>